<dbReference type="GO" id="GO:0005829">
    <property type="term" value="C:cytosol"/>
    <property type="evidence" value="ECO:0007669"/>
    <property type="project" value="TreeGrafter"/>
</dbReference>
<dbReference type="NCBIfam" id="NF005589">
    <property type="entry name" value="PRK07314.1"/>
    <property type="match status" value="1"/>
</dbReference>
<evidence type="ECO:0000256" key="6">
    <source>
        <dbReference type="ARBA" id="ARBA00022679"/>
    </source>
</evidence>
<protein>
    <recommendedName>
        <fullName evidence="4 11">3-oxoacyl-[acyl-carrier-protein] synthase 2</fullName>
        <ecNumber evidence="3 11">2.3.1.179</ecNumber>
    </recommendedName>
</protein>
<dbReference type="InterPro" id="IPR014031">
    <property type="entry name" value="Ketoacyl_synth_C"/>
</dbReference>
<dbReference type="PANTHER" id="PTHR11712:SF336">
    <property type="entry name" value="3-OXOACYL-[ACYL-CARRIER-PROTEIN] SYNTHASE, MITOCHONDRIAL"/>
    <property type="match status" value="1"/>
</dbReference>
<dbReference type="KEGG" id="sse:Ssed_2622"/>
<dbReference type="PROSITE" id="PS52004">
    <property type="entry name" value="KS3_2"/>
    <property type="match status" value="1"/>
</dbReference>
<dbReference type="HOGENOM" id="CLU_000022_69_2_6"/>
<dbReference type="FunFam" id="3.40.47.10:FF:000009">
    <property type="entry name" value="3-oxoacyl-[acyl-carrier-protein] synthase 2"/>
    <property type="match status" value="1"/>
</dbReference>
<reference evidence="15 16" key="1">
    <citation type="submission" date="2007-08" db="EMBL/GenBank/DDBJ databases">
        <title>Complete sequence of Shewanella sediminis HAW-EB3.</title>
        <authorList>
            <consortium name="US DOE Joint Genome Institute"/>
            <person name="Copeland A."/>
            <person name="Lucas S."/>
            <person name="Lapidus A."/>
            <person name="Barry K."/>
            <person name="Glavina del Rio T."/>
            <person name="Dalin E."/>
            <person name="Tice H."/>
            <person name="Pitluck S."/>
            <person name="Chertkov O."/>
            <person name="Brettin T."/>
            <person name="Bruce D."/>
            <person name="Detter J.C."/>
            <person name="Han C."/>
            <person name="Schmutz J."/>
            <person name="Larimer F."/>
            <person name="Land M."/>
            <person name="Hauser L."/>
            <person name="Kyrpides N."/>
            <person name="Kim E."/>
            <person name="Zhao J.-S."/>
            <person name="Richardson P."/>
        </authorList>
    </citation>
    <scope>NUCLEOTIDE SEQUENCE [LARGE SCALE GENOMIC DNA]</scope>
    <source>
        <strain evidence="15 16">HAW-EB3</strain>
    </source>
</reference>
<dbReference type="Pfam" id="PF00109">
    <property type="entry name" value="ketoacyl-synt"/>
    <property type="match status" value="1"/>
</dbReference>
<evidence type="ECO:0000256" key="7">
    <source>
        <dbReference type="ARBA" id="ARBA00022832"/>
    </source>
</evidence>
<dbReference type="InterPro" id="IPR018201">
    <property type="entry name" value="Ketoacyl_synth_AS"/>
</dbReference>
<dbReference type="Gene3D" id="3.40.47.10">
    <property type="match status" value="1"/>
</dbReference>
<comment type="catalytic activity">
    <reaction evidence="11">
        <text>a fatty acyl-[ACP] + malonyl-[ACP] + H(+) = a 3-oxoacyl-[ACP] + holo-[ACP] + CO2</text>
        <dbReference type="Rhea" id="RHEA:22836"/>
        <dbReference type="Rhea" id="RHEA-COMP:9623"/>
        <dbReference type="Rhea" id="RHEA-COMP:9685"/>
        <dbReference type="Rhea" id="RHEA-COMP:9916"/>
        <dbReference type="Rhea" id="RHEA-COMP:14125"/>
        <dbReference type="ChEBI" id="CHEBI:15378"/>
        <dbReference type="ChEBI" id="CHEBI:16526"/>
        <dbReference type="ChEBI" id="CHEBI:64479"/>
        <dbReference type="ChEBI" id="CHEBI:78449"/>
        <dbReference type="ChEBI" id="CHEBI:78776"/>
        <dbReference type="ChEBI" id="CHEBI:138651"/>
    </reaction>
</comment>
<dbReference type="EC" id="2.3.1.179" evidence="3 11"/>
<evidence type="ECO:0000256" key="11">
    <source>
        <dbReference type="PIRNR" id="PIRNR000447"/>
    </source>
</evidence>
<dbReference type="InterPro" id="IPR014030">
    <property type="entry name" value="Ketoacyl_synth_N"/>
</dbReference>
<dbReference type="GO" id="GO:0004315">
    <property type="term" value="F:3-oxoacyl-[acyl-carrier-protein] synthase activity"/>
    <property type="evidence" value="ECO:0007669"/>
    <property type="project" value="UniProtKB-UniRule"/>
</dbReference>
<comment type="pathway">
    <text evidence="1 11">Lipid metabolism; fatty acid biosynthesis.</text>
</comment>
<proteinExistence type="inferred from homology"/>
<dbReference type="InterPro" id="IPR017568">
    <property type="entry name" value="3-oxoacyl-ACP_synth-2"/>
</dbReference>
<dbReference type="PROSITE" id="PS00606">
    <property type="entry name" value="KS3_1"/>
    <property type="match status" value="1"/>
</dbReference>
<dbReference type="PIRSF" id="PIRSF000447">
    <property type="entry name" value="KAS_II"/>
    <property type="match status" value="1"/>
</dbReference>
<feature type="domain" description="Ketosynthase family 3 (KS3)" evidence="14">
    <location>
        <begin position="9"/>
        <end position="417"/>
    </location>
</feature>
<dbReference type="Pfam" id="PF02801">
    <property type="entry name" value="Ketoacyl-synt_C"/>
    <property type="match status" value="1"/>
</dbReference>
<evidence type="ECO:0000256" key="10">
    <source>
        <dbReference type="ARBA" id="ARBA00023315"/>
    </source>
</evidence>
<accession>A8FWK6</accession>
<evidence type="ECO:0000313" key="16">
    <source>
        <dbReference type="Proteomes" id="UP000002015"/>
    </source>
</evidence>
<dbReference type="STRING" id="425104.Ssed_2622"/>
<dbReference type="eggNOG" id="COG0304">
    <property type="taxonomic scope" value="Bacteria"/>
</dbReference>
<evidence type="ECO:0000256" key="3">
    <source>
        <dbReference type="ARBA" id="ARBA00012356"/>
    </source>
</evidence>
<evidence type="ECO:0000256" key="13">
    <source>
        <dbReference type="RuleBase" id="RU003694"/>
    </source>
</evidence>
<dbReference type="InterPro" id="IPR000794">
    <property type="entry name" value="Beta-ketoacyl_synthase"/>
</dbReference>
<sequence>MYIGESVSKRRVVVTGLGLVTPVGNTVDSSWKALVSGKSGIAPITKFDASEFSTRFSGSVKDFDVEQYMSKKDARKMDLFIQYGMAAGIQAVTDSGLDMDKLDPARVGTAVGAGMGGMPLIEKGHAALMKGGPRKISPFFVPSTIINMISGHLSIKYGMTGPNFAVTTACTTGVHNIGFAARTIAYGDADVMVAGGAEDVTCPLAVGGFGSAKALSTRNDDPQAASRPWDRDRDGFVIGDGAGVMVMEEYEHAKARGATIYGELVGFGMSGDAFHMTSPPADGAGAAAAMVNAINDAKLANESIGYINAHGTSTPAGDKAEAAAVKSVFGDHAYNLLVSSTKSMTGHLLGAAGSVEAIITLLALKDQVIPPTLNLDNPDEGCDLDFVPHTARDHKFDYGLCNSFGFGGTNGSLLFKKV</sequence>
<keyword evidence="8" id="KW-0443">Lipid metabolism</keyword>
<keyword evidence="10 11" id="KW-0012">Acyltransferase</keyword>
<comment type="function">
    <text evidence="11">Involved in the type II fatty acid elongation cycle. Catalyzes the elongation of a wide range of acyl-ACP by the addition of two carbons from malonyl-ACP to an acyl acceptor. Can efficiently catalyze the conversion of palmitoleoyl-ACP (cis-hexadec-9-enoyl-ACP) to cis-vaccenoyl-ACP (cis-octadec-11-enoyl-ACP), an essential step in the thermal regulation of fatty acid composition.</text>
</comment>
<dbReference type="SMART" id="SM00825">
    <property type="entry name" value="PKS_KS"/>
    <property type="match status" value="1"/>
</dbReference>
<dbReference type="InterPro" id="IPR016039">
    <property type="entry name" value="Thiolase-like"/>
</dbReference>
<keyword evidence="9 11" id="KW-0275">Fatty acid biosynthesis</keyword>
<dbReference type="SUPFAM" id="SSF53901">
    <property type="entry name" value="Thiolase-like"/>
    <property type="match status" value="2"/>
</dbReference>
<dbReference type="NCBIfam" id="TIGR03150">
    <property type="entry name" value="fabF"/>
    <property type="match status" value="1"/>
</dbReference>
<dbReference type="UniPathway" id="UPA00094"/>
<comment type="similarity">
    <text evidence="2 11 13">Belongs to the thiolase-like superfamily. Beta-ketoacyl-ACP synthases family.</text>
</comment>
<dbReference type="InterPro" id="IPR020841">
    <property type="entry name" value="PKS_Beta-ketoAc_synthase_dom"/>
</dbReference>
<evidence type="ECO:0000256" key="8">
    <source>
        <dbReference type="ARBA" id="ARBA00023098"/>
    </source>
</evidence>
<gene>
    <name evidence="15" type="ordered locus">Ssed_2622</name>
</gene>
<feature type="active site" description="For beta-ketoacyl synthase activity" evidence="12">
    <location>
        <position position="170"/>
    </location>
</feature>
<dbReference type="PANTHER" id="PTHR11712">
    <property type="entry name" value="POLYKETIDE SYNTHASE-RELATED"/>
    <property type="match status" value="1"/>
</dbReference>
<organism evidence="15 16">
    <name type="scientific">Shewanella sediminis (strain HAW-EB3)</name>
    <dbReference type="NCBI Taxonomy" id="425104"/>
    <lineage>
        <taxon>Bacteria</taxon>
        <taxon>Pseudomonadati</taxon>
        <taxon>Pseudomonadota</taxon>
        <taxon>Gammaproteobacteria</taxon>
        <taxon>Alteromonadales</taxon>
        <taxon>Shewanellaceae</taxon>
        <taxon>Shewanella</taxon>
    </lineage>
</organism>
<name>A8FWK6_SHESH</name>
<dbReference type="AlphaFoldDB" id="A8FWK6"/>
<evidence type="ECO:0000313" key="15">
    <source>
        <dbReference type="EMBL" id="ABV37229.1"/>
    </source>
</evidence>
<keyword evidence="16" id="KW-1185">Reference proteome</keyword>
<evidence type="ECO:0000256" key="1">
    <source>
        <dbReference type="ARBA" id="ARBA00005194"/>
    </source>
</evidence>
<evidence type="ECO:0000256" key="9">
    <source>
        <dbReference type="ARBA" id="ARBA00023160"/>
    </source>
</evidence>
<dbReference type="NCBIfam" id="NF004970">
    <property type="entry name" value="PRK06333.1"/>
    <property type="match status" value="1"/>
</dbReference>
<evidence type="ECO:0000256" key="12">
    <source>
        <dbReference type="PIRSR" id="PIRSR000447-1"/>
    </source>
</evidence>
<keyword evidence="6 11" id="KW-0808">Transferase</keyword>
<evidence type="ECO:0000256" key="5">
    <source>
        <dbReference type="ARBA" id="ARBA00022516"/>
    </source>
</evidence>
<keyword evidence="5 11" id="KW-0444">Lipid biosynthesis</keyword>
<comment type="catalytic activity">
    <reaction evidence="11">
        <text>(9Z)-hexadecenoyl-[ACP] + malonyl-[ACP] + H(+) = 3-oxo-(11Z)-octadecenoyl-[ACP] + holo-[ACP] + CO2</text>
        <dbReference type="Rhea" id="RHEA:55040"/>
        <dbReference type="Rhea" id="RHEA-COMP:9623"/>
        <dbReference type="Rhea" id="RHEA-COMP:9685"/>
        <dbReference type="Rhea" id="RHEA-COMP:10800"/>
        <dbReference type="Rhea" id="RHEA-COMP:14074"/>
        <dbReference type="ChEBI" id="CHEBI:15378"/>
        <dbReference type="ChEBI" id="CHEBI:16526"/>
        <dbReference type="ChEBI" id="CHEBI:64479"/>
        <dbReference type="ChEBI" id="CHEBI:78449"/>
        <dbReference type="ChEBI" id="CHEBI:83989"/>
        <dbReference type="ChEBI" id="CHEBI:138538"/>
        <dbReference type="EC" id="2.3.1.179"/>
    </reaction>
</comment>
<dbReference type="CDD" id="cd00834">
    <property type="entry name" value="KAS_I_II"/>
    <property type="match status" value="1"/>
</dbReference>
<dbReference type="Proteomes" id="UP000002015">
    <property type="component" value="Chromosome"/>
</dbReference>
<evidence type="ECO:0000256" key="4">
    <source>
        <dbReference type="ARBA" id="ARBA00014657"/>
    </source>
</evidence>
<keyword evidence="7" id="KW-0276">Fatty acid metabolism</keyword>
<evidence type="ECO:0000259" key="14">
    <source>
        <dbReference type="PROSITE" id="PS52004"/>
    </source>
</evidence>
<dbReference type="GO" id="GO:0006633">
    <property type="term" value="P:fatty acid biosynthetic process"/>
    <property type="evidence" value="ECO:0007669"/>
    <property type="project" value="UniProtKB-UniRule"/>
</dbReference>
<evidence type="ECO:0000256" key="2">
    <source>
        <dbReference type="ARBA" id="ARBA00008467"/>
    </source>
</evidence>
<dbReference type="EMBL" id="CP000821">
    <property type="protein sequence ID" value="ABV37229.1"/>
    <property type="molecule type" value="Genomic_DNA"/>
</dbReference>